<feature type="region of interest" description="Disordered" evidence="5">
    <location>
        <begin position="1"/>
        <end position="77"/>
    </location>
</feature>
<dbReference type="AlphaFoldDB" id="A0A5C5G188"/>
<evidence type="ECO:0000256" key="2">
    <source>
        <dbReference type="ARBA" id="ARBA00023125"/>
    </source>
</evidence>
<feature type="compositionally biased region" description="Acidic residues" evidence="5">
    <location>
        <begin position="493"/>
        <end position="503"/>
    </location>
</feature>
<dbReference type="Pfam" id="PF16495">
    <property type="entry name" value="SWIRM-assoc_1"/>
    <property type="match status" value="1"/>
</dbReference>
<feature type="compositionally biased region" description="Polar residues" evidence="5">
    <location>
        <begin position="50"/>
        <end position="59"/>
    </location>
</feature>
<dbReference type="InterPro" id="IPR036388">
    <property type="entry name" value="WH-like_DNA-bd_sf"/>
</dbReference>
<evidence type="ECO:0000256" key="5">
    <source>
        <dbReference type="SAM" id="MobiDB-lite"/>
    </source>
</evidence>
<dbReference type="InterPro" id="IPR001005">
    <property type="entry name" value="SANT/Myb"/>
</dbReference>
<feature type="domain" description="SANT" evidence="8">
    <location>
        <begin position="363"/>
        <end position="414"/>
    </location>
</feature>
<dbReference type="GO" id="GO:0045893">
    <property type="term" value="P:positive regulation of DNA-templated transcription"/>
    <property type="evidence" value="ECO:0007669"/>
    <property type="project" value="TreeGrafter"/>
</dbReference>
<evidence type="ECO:0000259" key="8">
    <source>
        <dbReference type="PROSITE" id="PS51293"/>
    </source>
</evidence>
<feature type="compositionally biased region" description="Polar residues" evidence="5">
    <location>
        <begin position="21"/>
        <end position="35"/>
    </location>
</feature>
<gene>
    <name evidence="10" type="ORF">DMC30DRAFT_360842</name>
</gene>
<dbReference type="Pfam" id="PF00249">
    <property type="entry name" value="Myb_DNA-binding"/>
    <property type="match status" value="1"/>
</dbReference>
<proteinExistence type="predicted"/>
<keyword evidence="4" id="KW-0539">Nucleus</keyword>
<dbReference type="InterPro" id="IPR007526">
    <property type="entry name" value="SWIRM"/>
</dbReference>
<dbReference type="PROSITE" id="PS51293">
    <property type="entry name" value="SANT"/>
    <property type="match status" value="1"/>
</dbReference>
<feature type="region of interest" description="Disordered" evidence="5">
    <location>
        <begin position="236"/>
        <end position="270"/>
    </location>
</feature>
<dbReference type="PANTHER" id="PTHR12802:SF41">
    <property type="entry name" value="BRAHMA ASSOCIATED PROTEIN 155 KDA"/>
    <property type="match status" value="1"/>
</dbReference>
<dbReference type="GO" id="GO:0042393">
    <property type="term" value="F:histone binding"/>
    <property type="evidence" value="ECO:0007669"/>
    <property type="project" value="TreeGrafter"/>
</dbReference>
<evidence type="ECO:0000256" key="1">
    <source>
        <dbReference type="ARBA" id="ARBA00023015"/>
    </source>
</evidence>
<sequence>MQVDPPTGLPALKRPADADPTASTAVAGPSTSSSVPPADLPAAAKRARTQEPTPAAESTPQPDNNMQQQQQPQGDEVELDANARTAREAGMGADDPANVQKRLTAAKRYLATQTHPVIIPSYATWFNLATLHPIERRSLPEFFNSKNRSKTPSTYKDYRDFMIHTYRLNPSEYLTVTACRRNLAGDVCAIMRVHAFLEQWGLINYQIDADTRPSSLGPPFTGHFRVLVDSPRGLAPLHPGTKPSSTTLRTDLLKTDPSRPAAPDARLSSASAQALAAQADAAAAHAQDASPASIKPCHTCGTTTPSVRYKSLKPFRPASASSPAAAAESISLCGACYTEGRFPSTLHAGDFVRLDADPFGHKEGTDPWTDQEVLLLLEGIEMHDDDWDRIADHVGTRTKEQCIAHFLKLPIEDGFIAEAGGAGAGVGAVLSGLGKVPMSKTDNPVMSVVAFLAGAVDRETAAKAAGEAVEELDRGLKARADKARQDKAAKTEDGDDKMEDDVEGTAAAANGDGEVKANGDAAPASGDVEDPLADSSRSSPSANVRRAALTALGSSAARAHALALQEDASLHSLVTAVVEAQVRKLDLKLQHFDELERLVEHERRALEAQRQQLYEDRLRVNRMLGEAAQLVQKAKSAPLQVTQQEVSELAQQVGAAQPQVTQVANPGAPPPEVQGGEAVQLV</sequence>
<evidence type="ECO:0000313" key="10">
    <source>
        <dbReference type="EMBL" id="TNY22890.1"/>
    </source>
</evidence>
<feature type="domain" description="SWIRM" evidence="7">
    <location>
        <begin position="117"/>
        <end position="214"/>
    </location>
</feature>
<protein>
    <submittedName>
        <fullName evidence="10">Smarcc1 protein</fullName>
    </submittedName>
</protein>
<evidence type="ECO:0000256" key="4">
    <source>
        <dbReference type="ARBA" id="ARBA00023242"/>
    </source>
</evidence>
<feature type="domain" description="HTH myb-type" evidence="9">
    <location>
        <begin position="367"/>
        <end position="402"/>
    </location>
</feature>
<dbReference type="FunFam" id="1.10.10.10:FF:000020">
    <property type="entry name" value="SWI/SNF complex subunit SMARCC2 isoform c"/>
    <property type="match status" value="1"/>
</dbReference>
<feature type="compositionally biased region" description="Low complexity" evidence="5">
    <location>
        <begin position="60"/>
        <end position="73"/>
    </location>
</feature>
<organism evidence="10 11">
    <name type="scientific">Rhodotorula diobovata</name>
    <dbReference type="NCBI Taxonomy" id="5288"/>
    <lineage>
        <taxon>Eukaryota</taxon>
        <taxon>Fungi</taxon>
        <taxon>Dikarya</taxon>
        <taxon>Basidiomycota</taxon>
        <taxon>Pucciniomycotina</taxon>
        <taxon>Microbotryomycetes</taxon>
        <taxon>Sporidiobolales</taxon>
        <taxon>Sporidiobolaceae</taxon>
        <taxon>Rhodotorula</taxon>
    </lineage>
</organism>
<dbReference type="GO" id="GO:0003677">
    <property type="term" value="F:DNA binding"/>
    <property type="evidence" value="ECO:0007669"/>
    <property type="project" value="UniProtKB-KW"/>
</dbReference>
<keyword evidence="2" id="KW-0238">DNA-binding</keyword>
<feature type="region of interest" description="Disordered" evidence="5">
    <location>
        <begin position="479"/>
        <end position="542"/>
    </location>
</feature>
<keyword evidence="3" id="KW-0804">Transcription</keyword>
<dbReference type="InterPro" id="IPR009057">
    <property type="entry name" value="Homeodomain-like_sf"/>
</dbReference>
<dbReference type="InterPro" id="IPR017884">
    <property type="entry name" value="SANT_dom"/>
</dbReference>
<dbReference type="Gene3D" id="1.10.10.10">
    <property type="entry name" value="Winged helix-like DNA-binding domain superfamily/Winged helix DNA-binding domain"/>
    <property type="match status" value="1"/>
</dbReference>
<dbReference type="PROSITE" id="PS50934">
    <property type="entry name" value="SWIRM"/>
    <property type="match status" value="1"/>
</dbReference>
<dbReference type="SUPFAM" id="SSF46689">
    <property type="entry name" value="Homeodomain-like"/>
    <property type="match status" value="2"/>
</dbReference>
<evidence type="ECO:0000259" key="7">
    <source>
        <dbReference type="PROSITE" id="PS50934"/>
    </source>
</evidence>
<dbReference type="CDD" id="cd00167">
    <property type="entry name" value="SANT"/>
    <property type="match status" value="1"/>
</dbReference>
<dbReference type="PROSITE" id="PS51294">
    <property type="entry name" value="HTH_MYB"/>
    <property type="match status" value="1"/>
</dbReference>
<dbReference type="PANTHER" id="PTHR12802">
    <property type="entry name" value="SWI/SNF COMPLEX-RELATED"/>
    <property type="match status" value="1"/>
</dbReference>
<dbReference type="Gene3D" id="1.10.10.60">
    <property type="entry name" value="Homeodomain-like"/>
    <property type="match status" value="1"/>
</dbReference>
<keyword evidence="11" id="KW-1185">Reference proteome</keyword>
<dbReference type="Proteomes" id="UP000311382">
    <property type="component" value="Unassembled WGS sequence"/>
</dbReference>
<comment type="caution">
    <text evidence="10">The sequence shown here is derived from an EMBL/GenBank/DDBJ whole genome shotgun (WGS) entry which is preliminary data.</text>
</comment>
<reference evidence="10 11" key="1">
    <citation type="submission" date="2019-03" db="EMBL/GenBank/DDBJ databases">
        <title>Rhodosporidium diobovatum UCD-FST 08-225 genome sequencing, assembly, and annotation.</title>
        <authorList>
            <person name="Fakankun I.U."/>
            <person name="Fristensky B."/>
            <person name="Levin D.B."/>
        </authorList>
    </citation>
    <scope>NUCLEOTIDE SEQUENCE [LARGE SCALE GENOMIC DNA]</scope>
    <source>
        <strain evidence="10 11">UCD-FST 08-225</strain>
    </source>
</reference>
<dbReference type="FunFam" id="1.10.10.60:FF:000014">
    <property type="entry name" value="SWI/SNF complex subunit SMARCC2 isoform C"/>
    <property type="match status" value="1"/>
</dbReference>
<name>A0A5C5G188_9BASI</name>
<evidence type="ECO:0000259" key="6">
    <source>
        <dbReference type="PROSITE" id="PS50090"/>
    </source>
</evidence>
<dbReference type="STRING" id="5288.A0A5C5G188"/>
<evidence type="ECO:0000313" key="11">
    <source>
        <dbReference type="Proteomes" id="UP000311382"/>
    </source>
</evidence>
<dbReference type="InterPro" id="IPR032451">
    <property type="entry name" value="SMARCC_C"/>
</dbReference>
<dbReference type="PROSITE" id="PS50090">
    <property type="entry name" value="MYB_LIKE"/>
    <property type="match status" value="1"/>
</dbReference>
<feature type="compositionally biased region" description="Basic and acidic residues" evidence="5">
    <location>
        <begin position="479"/>
        <end position="492"/>
    </location>
</feature>
<dbReference type="OrthoDB" id="118550at2759"/>
<evidence type="ECO:0000259" key="9">
    <source>
        <dbReference type="PROSITE" id="PS51294"/>
    </source>
</evidence>
<dbReference type="EMBL" id="SOZI01000018">
    <property type="protein sequence ID" value="TNY22890.1"/>
    <property type="molecule type" value="Genomic_DNA"/>
</dbReference>
<dbReference type="SMART" id="SM00717">
    <property type="entry name" value="SANT"/>
    <property type="match status" value="1"/>
</dbReference>
<keyword evidence="1" id="KW-0805">Transcription regulation</keyword>
<dbReference type="GO" id="GO:0006338">
    <property type="term" value="P:chromatin remodeling"/>
    <property type="evidence" value="ECO:0007669"/>
    <property type="project" value="UniProtKB-ARBA"/>
</dbReference>
<evidence type="ECO:0000256" key="3">
    <source>
        <dbReference type="ARBA" id="ARBA00023163"/>
    </source>
</evidence>
<dbReference type="InterPro" id="IPR017930">
    <property type="entry name" value="Myb_dom"/>
</dbReference>
<feature type="domain" description="Myb-like" evidence="6">
    <location>
        <begin position="367"/>
        <end position="410"/>
    </location>
</feature>
<dbReference type="Pfam" id="PF04433">
    <property type="entry name" value="SWIRM"/>
    <property type="match status" value="1"/>
</dbReference>
<accession>A0A5C5G188</accession>
<feature type="region of interest" description="Disordered" evidence="5">
    <location>
        <begin position="660"/>
        <end position="682"/>
    </location>
</feature>
<dbReference type="GO" id="GO:0016514">
    <property type="term" value="C:SWI/SNF complex"/>
    <property type="evidence" value="ECO:0007669"/>
    <property type="project" value="TreeGrafter"/>
</dbReference>